<proteinExistence type="predicted"/>
<organism evidence="3 4">
    <name type="scientific">Ruminococcoides intestinihominis</name>
    <dbReference type="NCBI Taxonomy" id="3133161"/>
    <lineage>
        <taxon>Bacteria</taxon>
        <taxon>Bacillati</taxon>
        <taxon>Bacillota</taxon>
        <taxon>Clostridia</taxon>
        <taxon>Eubacteriales</taxon>
        <taxon>Oscillospiraceae</taxon>
        <taxon>Ruminococcoides</taxon>
    </lineage>
</organism>
<dbReference type="InterPro" id="IPR010982">
    <property type="entry name" value="Lambda_DNA-bd_dom_sf"/>
</dbReference>
<gene>
    <name evidence="3" type="ORF">ABFO16_00210</name>
</gene>
<dbReference type="EMBL" id="JBBMFI010000001">
    <property type="protein sequence ID" value="MEQ2564659.1"/>
    <property type="molecule type" value="Genomic_DNA"/>
</dbReference>
<dbReference type="Pfam" id="PF01381">
    <property type="entry name" value="HTH_3"/>
    <property type="match status" value="1"/>
</dbReference>
<evidence type="ECO:0000259" key="2">
    <source>
        <dbReference type="PROSITE" id="PS50943"/>
    </source>
</evidence>
<dbReference type="PANTHER" id="PTHR46558:SF11">
    <property type="entry name" value="HTH-TYPE TRANSCRIPTIONAL REGULATOR XRE"/>
    <property type="match status" value="1"/>
</dbReference>
<dbReference type="SMART" id="SM00530">
    <property type="entry name" value="HTH_XRE"/>
    <property type="match status" value="1"/>
</dbReference>
<keyword evidence="4" id="KW-1185">Reference proteome</keyword>
<reference evidence="3 4" key="1">
    <citation type="submission" date="2024-03" db="EMBL/GenBank/DDBJ databases">
        <title>Human intestinal bacterial collection.</title>
        <authorList>
            <person name="Pauvert C."/>
            <person name="Hitch T.C.A."/>
            <person name="Clavel T."/>
        </authorList>
    </citation>
    <scope>NUCLEOTIDE SEQUENCE [LARGE SCALE GENOMIC DNA]</scope>
    <source>
        <strain evidence="3 4">CLA-AP-H18</strain>
    </source>
</reference>
<dbReference type="Gene3D" id="1.10.260.40">
    <property type="entry name" value="lambda repressor-like DNA-binding domains"/>
    <property type="match status" value="1"/>
</dbReference>
<evidence type="ECO:0000256" key="1">
    <source>
        <dbReference type="ARBA" id="ARBA00023125"/>
    </source>
</evidence>
<protein>
    <submittedName>
        <fullName evidence="3">Helix-turn-helix domain-containing protein</fullName>
    </submittedName>
</protein>
<dbReference type="CDD" id="cd00093">
    <property type="entry name" value="HTH_XRE"/>
    <property type="match status" value="1"/>
</dbReference>
<accession>A0ABV1HRC8</accession>
<sequence>MNNTFGSIISYLRKEKGISQKQASSDLGISQALLSHYEKGIRECGLDFVVKVADYYNVSCDYLLGRTSERDVIAISEGTKKTITAENPSEKIIMDSIDFTYRILSEINHRDITRCTTEMLMCSIYNVIRLLYRNNNLNNEEFFTLTKESCNCYSEATYQHRKGRLTDKINEFSKSRRNENKVYLSYDIINKKYDDIASSVFNLVHNAERIIKK</sequence>
<dbReference type="Proteomes" id="UP001478133">
    <property type="component" value="Unassembled WGS sequence"/>
</dbReference>
<comment type="caution">
    <text evidence="3">The sequence shown here is derived from an EMBL/GenBank/DDBJ whole genome shotgun (WGS) entry which is preliminary data.</text>
</comment>
<keyword evidence="1" id="KW-0238">DNA-binding</keyword>
<dbReference type="PANTHER" id="PTHR46558">
    <property type="entry name" value="TRACRIPTIONAL REGULATORY PROTEIN-RELATED-RELATED"/>
    <property type="match status" value="1"/>
</dbReference>
<evidence type="ECO:0000313" key="3">
    <source>
        <dbReference type="EMBL" id="MEQ2564659.1"/>
    </source>
</evidence>
<dbReference type="InterPro" id="IPR001387">
    <property type="entry name" value="Cro/C1-type_HTH"/>
</dbReference>
<feature type="domain" description="HTH cro/C1-type" evidence="2">
    <location>
        <begin position="9"/>
        <end position="63"/>
    </location>
</feature>
<dbReference type="RefSeq" id="WP_211147610.1">
    <property type="nucleotide sequence ID" value="NZ_JBBMEY010000001.1"/>
</dbReference>
<name>A0ABV1HRC8_9FIRM</name>
<evidence type="ECO:0000313" key="4">
    <source>
        <dbReference type="Proteomes" id="UP001478133"/>
    </source>
</evidence>
<dbReference type="PROSITE" id="PS50943">
    <property type="entry name" value="HTH_CROC1"/>
    <property type="match status" value="1"/>
</dbReference>
<dbReference type="SUPFAM" id="SSF47413">
    <property type="entry name" value="lambda repressor-like DNA-binding domains"/>
    <property type="match status" value="1"/>
</dbReference>